<feature type="binding site" evidence="9">
    <location>
        <position position="293"/>
    </location>
    <ligand>
        <name>diphosphate</name>
        <dbReference type="ChEBI" id="CHEBI:33019"/>
    </ligand>
</feature>
<evidence type="ECO:0000256" key="9">
    <source>
        <dbReference type="PIRSR" id="PIRSR005943-1"/>
    </source>
</evidence>
<sequence length="465" mass="52058">MTYQNPILNTDAYKLTHWKEYPEGLTKLYSYGEARKGGVFDQTIFFGLQMVIHDHFLEPITDEMIDEAEKVAELTFGTKEYFNRPVWEKVRDLGYWPVKIMAIPEGTLVPTGTVLFTLESTEPWFATTLNALETMLMHVWYPTTIATNDFFIKKDLVPFFKNTGDIANLPWAVNDFGLRGVTSLQAGERGGAAHLVNFQGTDNMAADLAIEHIYDFSGRGQSIWATEHSVATSYGPEQGEFEYLNAQLDRSDENTAISIVIDSYDTFAFIKDVVGSDKIKNKIVARPGRVVFRPDSGNPIDTPLQVIEELGKIFGYSENEKGYKVLNSNVGVIQGDGMKRESIKELYQKLTDLGWSADNIVVGSGGGLLQEGFTRDTERFALKASYGERADGTGFNIQKKPKTDASKTSKAGKFKVILEDGNLKTVGLNDEGENILRTIYEDGSYYPDDFENIIRRAEAACFDEE</sequence>
<proteinExistence type="inferred from homology"/>
<dbReference type="Pfam" id="PF04095">
    <property type="entry name" value="NAPRTase"/>
    <property type="match status" value="1"/>
</dbReference>
<dbReference type="InterPro" id="IPR041525">
    <property type="entry name" value="N/Namide_PRibTrfase"/>
</dbReference>
<feature type="binding site" evidence="9">
    <location>
        <position position="228"/>
    </location>
    <ligand>
        <name>diphosphate</name>
        <dbReference type="ChEBI" id="CHEBI:33019"/>
    </ligand>
</feature>
<feature type="domain" description="Nicotinate/nicotinamide phosphoribosyltransferase" evidence="10">
    <location>
        <begin position="173"/>
        <end position="427"/>
    </location>
</feature>
<keyword evidence="3 12" id="KW-0328">Glycosyltransferase</keyword>
<dbReference type="InterPro" id="IPR041529">
    <property type="entry name" value="DUF5598"/>
</dbReference>
<evidence type="ECO:0000256" key="4">
    <source>
        <dbReference type="ARBA" id="ARBA00022679"/>
    </source>
</evidence>
<reference evidence="13" key="1">
    <citation type="submission" date="2016-09" db="EMBL/GenBank/DDBJ databases">
        <title>Draft genome sequence of a novel species of the family Streptococcaceae isolated from flowers.</title>
        <authorList>
            <person name="Chuah L.-O."/>
            <person name="Yap K.-P."/>
            <person name="Thong K.L."/>
            <person name="Liong M.T."/>
            <person name="Ahmad R."/>
            <person name="Rusul G."/>
        </authorList>
    </citation>
    <scope>NUCLEOTIDE SEQUENCE [LARGE SCALE GENOMIC DNA]</scope>
    <source>
        <strain evidence="13">DF1</strain>
    </source>
</reference>
<dbReference type="PIRSF" id="PIRSF005943">
    <property type="entry name" value="NMPRT"/>
    <property type="match status" value="1"/>
</dbReference>
<dbReference type="RefSeq" id="WP_070792163.1">
    <property type="nucleotide sequence ID" value="NZ_MKIR01000012.1"/>
</dbReference>
<dbReference type="InterPro" id="IPR013785">
    <property type="entry name" value="Aldolase_TIM"/>
</dbReference>
<dbReference type="STRING" id="1859473.BG261_03455"/>
<comment type="similarity">
    <text evidence="1">Belongs to the NAPRTase family.</text>
</comment>
<dbReference type="SUPFAM" id="SSF51690">
    <property type="entry name" value="Nicotinate/Quinolinate PRTase C-terminal domain-like"/>
    <property type="match status" value="1"/>
</dbReference>
<accession>A0A1E8GN28</accession>
<evidence type="ECO:0000256" key="6">
    <source>
        <dbReference type="ARBA" id="ARBA00035024"/>
    </source>
</evidence>
<dbReference type="Gene3D" id="3.20.20.70">
    <property type="entry name" value="Aldolase class I"/>
    <property type="match status" value="1"/>
</dbReference>
<dbReference type="OrthoDB" id="394882at2"/>
<evidence type="ECO:0000256" key="2">
    <source>
        <dbReference type="ARBA" id="ARBA00022642"/>
    </source>
</evidence>
<feature type="binding site" evidence="9">
    <location>
        <begin position="335"/>
        <end position="336"/>
    </location>
    <ligand>
        <name>beta-nicotinamide D-ribonucleotide</name>
        <dbReference type="ChEBI" id="CHEBI:14649"/>
    </ligand>
</feature>
<keyword evidence="13" id="KW-1185">Reference proteome</keyword>
<comment type="caution">
    <text evidence="12">The sequence shown here is derived from an EMBL/GenBank/DDBJ whole genome shotgun (WGS) entry which is preliminary data.</text>
</comment>
<dbReference type="AlphaFoldDB" id="A0A1E8GN28"/>
<keyword evidence="4 12" id="KW-0808">Transferase</keyword>
<dbReference type="EMBL" id="MKIR01000012">
    <property type="protein sequence ID" value="OFI49652.1"/>
    <property type="molecule type" value="Genomic_DNA"/>
</dbReference>
<dbReference type="PANTHER" id="PTHR43816:SF1">
    <property type="entry name" value="NICOTINAMIDE PHOSPHORIBOSYLTRANSFERASE"/>
    <property type="match status" value="1"/>
</dbReference>
<dbReference type="PANTHER" id="PTHR43816">
    <property type="entry name" value="NICOTINAMIDE PHOSPHORIBOSYLTRANSFERASE"/>
    <property type="match status" value="1"/>
</dbReference>
<name>A0A1E8GN28_9LACT</name>
<feature type="binding site" evidence="9">
    <location>
        <position position="366"/>
    </location>
    <ligand>
        <name>beta-nicotinamide D-ribonucleotide</name>
        <dbReference type="ChEBI" id="CHEBI:14649"/>
    </ligand>
</feature>
<dbReference type="InterPro" id="IPR016471">
    <property type="entry name" value="Nicotinamide_PRibTrfase"/>
</dbReference>
<gene>
    <name evidence="12" type="ORF">BG261_03455</name>
</gene>
<dbReference type="Pfam" id="PF18127">
    <property type="entry name" value="NAMPT_N"/>
    <property type="match status" value="1"/>
</dbReference>
<dbReference type="NCBIfam" id="NF006629">
    <property type="entry name" value="PRK09198.1"/>
    <property type="match status" value="1"/>
</dbReference>
<feature type="domain" description="Nicotinamide phosphoribosyltransferase N-terminal" evidence="11">
    <location>
        <begin position="7"/>
        <end position="99"/>
    </location>
</feature>
<evidence type="ECO:0000313" key="12">
    <source>
        <dbReference type="EMBL" id="OFI49652.1"/>
    </source>
</evidence>
<comment type="catalytic activity">
    <reaction evidence="8">
        <text>beta-nicotinamide D-ribonucleotide + diphosphate = 5-phospho-alpha-D-ribose 1-diphosphate + nicotinamide + H(+)</text>
        <dbReference type="Rhea" id="RHEA:16149"/>
        <dbReference type="ChEBI" id="CHEBI:14649"/>
        <dbReference type="ChEBI" id="CHEBI:15378"/>
        <dbReference type="ChEBI" id="CHEBI:17154"/>
        <dbReference type="ChEBI" id="CHEBI:33019"/>
        <dbReference type="ChEBI" id="CHEBI:58017"/>
        <dbReference type="EC" id="2.4.2.12"/>
    </reaction>
    <physiologicalReaction direction="right-to-left" evidence="8">
        <dbReference type="Rhea" id="RHEA:16151"/>
    </physiologicalReaction>
</comment>
<dbReference type="Proteomes" id="UP000178622">
    <property type="component" value="Unassembled WGS sequence"/>
</dbReference>
<feature type="binding site" evidence="9">
    <location>
        <position position="202"/>
    </location>
    <ligand>
        <name>beta-nicotinamide D-ribonucleotide</name>
        <dbReference type="ChEBI" id="CHEBI:14649"/>
    </ligand>
</feature>
<evidence type="ECO:0000313" key="13">
    <source>
        <dbReference type="Proteomes" id="UP000178622"/>
    </source>
</evidence>
<dbReference type="InterPro" id="IPR036068">
    <property type="entry name" value="Nicotinate_pribotase-like_C"/>
</dbReference>
<feature type="binding site" evidence="9">
    <location>
        <position position="375"/>
    </location>
    <ligand>
        <name>beta-nicotinamide D-ribonucleotide</name>
        <dbReference type="ChEBI" id="CHEBI:14649"/>
    </ligand>
</feature>
<protein>
    <recommendedName>
        <fullName evidence="7">Nicotinamide phosphoribosyltransferase</fullName>
        <ecNumber evidence="6">2.4.2.12</ecNumber>
    </recommendedName>
</protein>
<evidence type="ECO:0000256" key="8">
    <source>
        <dbReference type="ARBA" id="ARBA00047835"/>
    </source>
</evidence>
<evidence type="ECO:0000256" key="3">
    <source>
        <dbReference type="ARBA" id="ARBA00022676"/>
    </source>
</evidence>
<comment type="pathway">
    <text evidence="5">Cofactor biosynthesis; NAD(+) biosynthesis; nicotinamide D-ribonucleotide from 5-phospho-alpha-D-ribose 1-diphosphate and nicotinamide: step 1/1.</text>
</comment>
<feature type="binding site" evidence="9">
    <location>
        <position position="179"/>
    </location>
    <ligand>
        <name>diphosphate</name>
        <dbReference type="ChEBI" id="CHEBI:33019"/>
    </ligand>
</feature>
<evidence type="ECO:0000256" key="7">
    <source>
        <dbReference type="ARBA" id="ARBA00035036"/>
    </source>
</evidence>
<evidence type="ECO:0000256" key="5">
    <source>
        <dbReference type="ARBA" id="ARBA00035007"/>
    </source>
</evidence>
<evidence type="ECO:0000256" key="1">
    <source>
        <dbReference type="ARBA" id="ARBA00010897"/>
    </source>
</evidence>
<organism evidence="12 13">
    <name type="scientific">Floricoccus tropicus</name>
    <dbReference type="NCBI Taxonomy" id="1859473"/>
    <lineage>
        <taxon>Bacteria</taxon>
        <taxon>Bacillati</taxon>
        <taxon>Bacillota</taxon>
        <taxon>Bacilli</taxon>
        <taxon>Lactobacillales</taxon>
        <taxon>Streptococcaceae</taxon>
        <taxon>Floricoccus</taxon>
    </lineage>
</organism>
<dbReference type="EC" id="2.4.2.12" evidence="6"/>
<evidence type="ECO:0000259" key="11">
    <source>
        <dbReference type="Pfam" id="PF18127"/>
    </source>
</evidence>
<evidence type="ECO:0000259" key="10">
    <source>
        <dbReference type="Pfam" id="PF04095"/>
    </source>
</evidence>
<keyword evidence="2" id="KW-0662">Pyridine nucleotide biosynthesis</keyword>
<dbReference type="GO" id="GO:0009435">
    <property type="term" value="P:NAD+ biosynthetic process"/>
    <property type="evidence" value="ECO:0007669"/>
    <property type="project" value="InterPro"/>
</dbReference>
<dbReference type="GO" id="GO:0047280">
    <property type="term" value="F:nicotinamide phosphoribosyltransferase activity"/>
    <property type="evidence" value="ECO:0007669"/>
    <property type="project" value="UniProtKB-EC"/>
</dbReference>
<feature type="binding site" evidence="9">
    <location>
        <begin position="293"/>
        <end position="295"/>
    </location>
    <ligand>
        <name>beta-nicotinamide D-ribonucleotide</name>
        <dbReference type="ChEBI" id="CHEBI:14649"/>
    </ligand>
</feature>